<dbReference type="PANTHER" id="PTHR47053">
    <property type="entry name" value="MUREIN DD-ENDOPEPTIDASE MEPH-RELATED"/>
    <property type="match status" value="1"/>
</dbReference>
<dbReference type="Gene3D" id="3.90.1720.10">
    <property type="entry name" value="endopeptidase domain like (from Nostoc punctiforme)"/>
    <property type="match status" value="1"/>
</dbReference>
<feature type="coiled-coil region" evidence="6">
    <location>
        <begin position="176"/>
        <end position="213"/>
    </location>
</feature>
<dbReference type="InterPro" id="IPR038765">
    <property type="entry name" value="Papain-like_cys_pep_sf"/>
</dbReference>
<dbReference type="InterPro" id="IPR051202">
    <property type="entry name" value="Peptidase_C40"/>
</dbReference>
<comment type="similarity">
    <text evidence="1">Belongs to the peptidase C40 family.</text>
</comment>
<evidence type="ECO:0000256" key="8">
    <source>
        <dbReference type="SAM" id="SignalP"/>
    </source>
</evidence>
<keyword evidence="2" id="KW-0645">Protease</keyword>
<keyword evidence="4" id="KW-0378">Hydrolase</keyword>
<feature type="compositionally biased region" description="Low complexity" evidence="7">
    <location>
        <begin position="265"/>
        <end position="282"/>
    </location>
</feature>
<keyword evidence="5" id="KW-0788">Thiol protease</keyword>
<keyword evidence="3 8" id="KW-0732">Signal</keyword>
<protein>
    <recommendedName>
        <fullName evidence="9">NlpC/P60 domain-containing protein</fullName>
    </recommendedName>
</protein>
<dbReference type="Pfam" id="PF00877">
    <property type="entry name" value="NLPC_P60"/>
    <property type="match status" value="1"/>
</dbReference>
<keyword evidence="11" id="KW-1185">Reference proteome</keyword>
<feature type="compositionally biased region" description="Low complexity" evidence="7">
    <location>
        <begin position="304"/>
        <end position="316"/>
    </location>
</feature>
<dbReference type="AlphaFoldDB" id="A0A1Y4SUC7"/>
<evidence type="ECO:0000256" key="4">
    <source>
        <dbReference type="ARBA" id="ARBA00022801"/>
    </source>
</evidence>
<dbReference type="InterPro" id="IPR057309">
    <property type="entry name" value="PcsB_CC"/>
</dbReference>
<accession>A0A1Y4SUC7</accession>
<evidence type="ECO:0000256" key="3">
    <source>
        <dbReference type="ARBA" id="ARBA00022729"/>
    </source>
</evidence>
<feature type="compositionally biased region" description="Basic and acidic residues" evidence="7">
    <location>
        <begin position="291"/>
        <end position="301"/>
    </location>
</feature>
<feature type="region of interest" description="Disordered" evidence="7">
    <location>
        <begin position="251"/>
        <end position="316"/>
    </location>
</feature>
<dbReference type="RefSeq" id="WP_241146658.1">
    <property type="nucleotide sequence ID" value="NZ_NFLJ01000029.1"/>
</dbReference>
<dbReference type="InterPro" id="IPR000064">
    <property type="entry name" value="NLP_P60_dom"/>
</dbReference>
<dbReference type="PROSITE" id="PS51935">
    <property type="entry name" value="NLPC_P60"/>
    <property type="match status" value="1"/>
</dbReference>
<dbReference type="GO" id="GO:0008234">
    <property type="term" value="F:cysteine-type peptidase activity"/>
    <property type="evidence" value="ECO:0007669"/>
    <property type="project" value="UniProtKB-KW"/>
</dbReference>
<feature type="domain" description="NlpC/P60" evidence="9">
    <location>
        <begin position="318"/>
        <end position="453"/>
    </location>
</feature>
<keyword evidence="6" id="KW-0175">Coiled coil</keyword>
<gene>
    <name evidence="10" type="ORF">B5E75_09890</name>
</gene>
<evidence type="ECO:0000256" key="2">
    <source>
        <dbReference type="ARBA" id="ARBA00022670"/>
    </source>
</evidence>
<dbReference type="EMBL" id="NFLJ01000029">
    <property type="protein sequence ID" value="OUQ33504.1"/>
    <property type="molecule type" value="Genomic_DNA"/>
</dbReference>
<sequence length="453" mass="50951">MLKKKIIVSCLSFSLFACLFATSYHVKAVDFEGKESQYIKLCSSSKLTNSQQKTCKEFNNYLYDKNKELKEEASQAKEDAQNTKEDIAQIAQKITEIDTKIESAESELDYVQKNIEKLKKEVQEQSEKLQERLYSMQTTLNSNIFTTYIFGADTISDFMSRIINIKEITNYDNELIDQINENIKEVQKQETTLKNLKASLEDDKKEQASLQKTFQAKLTEQNKTVASNTSQAAKNQESIESIQKNLAAIQKASDASKVNHVSQATPNKKPSSSQSTQKPSQNESSNTNDDSSQKEEQKEEQNQEENNTSSDSNLSSNEELGLAIANKALTRQGYMYVWGGCHTMSEVKNPNQTKFDCSGLVCWAHYQCGVNIGVQSTKWNLATAGKSVSKANIQAGDIILFSDNGAFSGVHHVGIYIGDNKMVHAPSTGKPVQVADLSYSYWQNEWYTCRRLY</sequence>
<proteinExistence type="inferred from homology"/>
<evidence type="ECO:0000256" key="7">
    <source>
        <dbReference type="SAM" id="MobiDB-lite"/>
    </source>
</evidence>
<feature type="coiled-coil region" evidence="6">
    <location>
        <begin position="59"/>
        <end position="139"/>
    </location>
</feature>
<evidence type="ECO:0000313" key="11">
    <source>
        <dbReference type="Proteomes" id="UP000195305"/>
    </source>
</evidence>
<evidence type="ECO:0000313" key="10">
    <source>
        <dbReference type="EMBL" id="OUQ33504.1"/>
    </source>
</evidence>
<dbReference type="Pfam" id="PF24568">
    <property type="entry name" value="CC_PcsB"/>
    <property type="match status" value="1"/>
</dbReference>
<reference evidence="10 11" key="1">
    <citation type="journal article" date="2018" name="BMC Genomics">
        <title>Whole genome sequencing and function prediction of 133 gut anaerobes isolated from chicken caecum in pure cultures.</title>
        <authorList>
            <person name="Medvecky M."/>
            <person name="Cejkova D."/>
            <person name="Polansky O."/>
            <person name="Karasova D."/>
            <person name="Kubasova T."/>
            <person name="Cizek A."/>
            <person name="Rychlik I."/>
        </authorList>
    </citation>
    <scope>NUCLEOTIDE SEQUENCE [LARGE SCALE GENOMIC DNA]</scope>
    <source>
        <strain evidence="10 11">An13</strain>
    </source>
</reference>
<dbReference type="SUPFAM" id="SSF54001">
    <property type="entry name" value="Cysteine proteinases"/>
    <property type="match status" value="1"/>
</dbReference>
<evidence type="ECO:0000256" key="5">
    <source>
        <dbReference type="ARBA" id="ARBA00022807"/>
    </source>
</evidence>
<evidence type="ECO:0000259" key="9">
    <source>
        <dbReference type="PROSITE" id="PS51935"/>
    </source>
</evidence>
<dbReference type="Gene3D" id="6.10.250.3150">
    <property type="match status" value="1"/>
</dbReference>
<dbReference type="PANTHER" id="PTHR47053:SF1">
    <property type="entry name" value="MUREIN DD-ENDOPEPTIDASE MEPH-RELATED"/>
    <property type="match status" value="1"/>
</dbReference>
<dbReference type="GO" id="GO:0006508">
    <property type="term" value="P:proteolysis"/>
    <property type="evidence" value="ECO:0007669"/>
    <property type="project" value="UniProtKB-KW"/>
</dbReference>
<evidence type="ECO:0000256" key="1">
    <source>
        <dbReference type="ARBA" id="ARBA00007074"/>
    </source>
</evidence>
<dbReference type="Proteomes" id="UP000195305">
    <property type="component" value="Unassembled WGS sequence"/>
</dbReference>
<evidence type="ECO:0000256" key="6">
    <source>
        <dbReference type="SAM" id="Coils"/>
    </source>
</evidence>
<comment type="caution">
    <text evidence="10">The sequence shown here is derived from an EMBL/GenBank/DDBJ whole genome shotgun (WGS) entry which is preliminary data.</text>
</comment>
<feature type="signal peptide" evidence="8">
    <location>
        <begin position="1"/>
        <end position="28"/>
    </location>
</feature>
<dbReference type="PROSITE" id="PS51257">
    <property type="entry name" value="PROKAR_LIPOPROTEIN"/>
    <property type="match status" value="1"/>
</dbReference>
<organism evidence="10 11">
    <name type="scientific">Massilimicrobiota timonensis</name>
    <dbReference type="NCBI Taxonomy" id="1776392"/>
    <lineage>
        <taxon>Bacteria</taxon>
        <taxon>Bacillati</taxon>
        <taxon>Bacillota</taxon>
        <taxon>Erysipelotrichia</taxon>
        <taxon>Erysipelotrichales</taxon>
        <taxon>Erysipelotrichaceae</taxon>
        <taxon>Massilimicrobiota</taxon>
    </lineage>
</organism>
<name>A0A1Y4SUC7_9FIRM</name>
<feature type="chain" id="PRO_5013187004" description="NlpC/P60 domain-containing protein" evidence="8">
    <location>
        <begin position="29"/>
        <end position="453"/>
    </location>
</feature>